<feature type="region of interest" description="Disordered" evidence="1">
    <location>
        <begin position="45"/>
        <end position="68"/>
    </location>
</feature>
<dbReference type="OrthoDB" id="4680325at2759"/>
<name>A0A1Y3AMK1_EURMA</name>
<gene>
    <name evidence="2" type="ORF">BLA29_011733</name>
</gene>
<comment type="caution">
    <text evidence="2">The sequence shown here is derived from an EMBL/GenBank/DDBJ whole genome shotgun (WGS) entry which is preliminary data.</text>
</comment>
<keyword evidence="3" id="KW-1185">Reference proteome</keyword>
<evidence type="ECO:0000256" key="1">
    <source>
        <dbReference type="SAM" id="MobiDB-lite"/>
    </source>
</evidence>
<evidence type="ECO:0000313" key="2">
    <source>
        <dbReference type="EMBL" id="OTF69168.1"/>
    </source>
</evidence>
<evidence type="ECO:0000313" key="3">
    <source>
        <dbReference type="Proteomes" id="UP000194236"/>
    </source>
</evidence>
<protein>
    <submittedName>
        <fullName evidence="2">Uncharacterized protein</fullName>
    </submittedName>
</protein>
<sequence length="68" mass="7750">MDVANDFLIQRLYSNLLLLKNMVKPSKMNTLSIILKQRKRILMEKVKNDEKSSNGDGNGDNPNDAKTE</sequence>
<dbReference type="AlphaFoldDB" id="A0A1Y3AMK1"/>
<organism evidence="2 3">
    <name type="scientific">Euroglyphus maynei</name>
    <name type="common">Mayne's house dust mite</name>
    <dbReference type="NCBI Taxonomy" id="6958"/>
    <lineage>
        <taxon>Eukaryota</taxon>
        <taxon>Metazoa</taxon>
        <taxon>Ecdysozoa</taxon>
        <taxon>Arthropoda</taxon>
        <taxon>Chelicerata</taxon>
        <taxon>Arachnida</taxon>
        <taxon>Acari</taxon>
        <taxon>Acariformes</taxon>
        <taxon>Sarcoptiformes</taxon>
        <taxon>Astigmata</taxon>
        <taxon>Psoroptidia</taxon>
        <taxon>Analgoidea</taxon>
        <taxon>Pyroglyphidae</taxon>
        <taxon>Pyroglyphinae</taxon>
        <taxon>Euroglyphus</taxon>
    </lineage>
</organism>
<reference evidence="2 3" key="1">
    <citation type="submission" date="2017-03" db="EMBL/GenBank/DDBJ databases">
        <title>Genome Survey of Euroglyphus maynei.</title>
        <authorList>
            <person name="Arlian L.G."/>
            <person name="Morgan M.S."/>
            <person name="Rider S.D."/>
        </authorList>
    </citation>
    <scope>NUCLEOTIDE SEQUENCE [LARGE SCALE GENOMIC DNA]</scope>
    <source>
        <strain evidence="2">Arlian Lab</strain>
        <tissue evidence="2">Whole body</tissue>
    </source>
</reference>
<dbReference type="EMBL" id="MUJZ01071890">
    <property type="protein sequence ID" value="OTF69168.1"/>
    <property type="molecule type" value="Genomic_DNA"/>
</dbReference>
<accession>A0A1Y3AMK1</accession>
<proteinExistence type="predicted"/>
<dbReference type="Proteomes" id="UP000194236">
    <property type="component" value="Unassembled WGS sequence"/>
</dbReference>